<feature type="region of interest" description="Disordered" evidence="1">
    <location>
        <begin position="21"/>
        <end position="163"/>
    </location>
</feature>
<dbReference type="Pfam" id="PF00582">
    <property type="entry name" value="Usp"/>
    <property type="match status" value="1"/>
</dbReference>
<dbReference type="SUPFAM" id="SSF52402">
    <property type="entry name" value="Adenine nucleotide alpha hydrolases-like"/>
    <property type="match status" value="1"/>
</dbReference>
<feature type="compositionally biased region" description="Acidic residues" evidence="1">
    <location>
        <begin position="301"/>
        <end position="314"/>
    </location>
</feature>
<dbReference type="PANTHER" id="PTHR46100">
    <property type="entry name" value="IMP2'P"/>
    <property type="match status" value="1"/>
</dbReference>
<dbReference type="Gene3D" id="3.40.50.620">
    <property type="entry name" value="HUPs"/>
    <property type="match status" value="1"/>
</dbReference>
<keyword evidence="4" id="KW-1185">Reference proteome</keyword>
<feature type="region of interest" description="Disordered" evidence="1">
    <location>
        <begin position="367"/>
        <end position="411"/>
    </location>
</feature>
<evidence type="ECO:0000256" key="1">
    <source>
        <dbReference type="SAM" id="MobiDB-lite"/>
    </source>
</evidence>
<feature type="domain" description="UspA" evidence="2">
    <location>
        <begin position="577"/>
        <end position="656"/>
    </location>
</feature>
<gene>
    <name evidence="3" type="ORF">PHISCL_08935</name>
</gene>
<reference evidence="4" key="1">
    <citation type="submission" date="2017-02" db="EMBL/GenBank/DDBJ databases">
        <authorList>
            <person name="Tafer H."/>
            <person name="Lopandic K."/>
        </authorList>
    </citation>
    <scope>NUCLEOTIDE SEQUENCE [LARGE SCALE GENOMIC DNA]</scope>
    <source>
        <strain evidence="4">CBS 366.77</strain>
    </source>
</reference>
<evidence type="ECO:0000313" key="3">
    <source>
        <dbReference type="EMBL" id="RJE18734.1"/>
    </source>
</evidence>
<dbReference type="Proteomes" id="UP000266188">
    <property type="component" value="Unassembled WGS sequence"/>
</dbReference>
<dbReference type="OrthoDB" id="992776at2759"/>
<accession>A0A3A2ZHD0</accession>
<dbReference type="EMBL" id="MVGC01000502">
    <property type="protein sequence ID" value="RJE18734.1"/>
    <property type="molecule type" value="Genomic_DNA"/>
</dbReference>
<name>A0A3A2ZHD0_9EURO</name>
<feature type="compositionally biased region" description="Basic residues" evidence="1">
    <location>
        <begin position="376"/>
        <end position="387"/>
    </location>
</feature>
<feature type="compositionally biased region" description="Low complexity" evidence="1">
    <location>
        <begin position="85"/>
        <end position="102"/>
    </location>
</feature>
<proteinExistence type="predicted"/>
<feature type="region of interest" description="Disordered" evidence="1">
    <location>
        <begin position="185"/>
        <end position="225"/>
    </location>
</feature>
<dbReference type="PANTHER" id="PTHR46100:SF4">
    <property type="entry name" value="USPA DOMAIN-CONTAINING PROTEIN"/>
    <property type="match status" value="1"/>
</dbReference>
<dbReference type="AlphaFoldDB" id="A0A3A2ZHD0"/>
<feature type="compositionally biased region" description="Polar residues" evidence="1">
    <location>
        <begin position="393"/>
        <end position="404"/>
    </location>
</feature>
<dbReference type="PRINTS" id="PR01438">
    <property type="entry name" value="UNVRSLSTRESS"/>
</dbReference>
<comment type="caution">
    <text evidence="3">The sequence shown here is derived from an EMBL/GenBank/DDBJ whole genome shotgun (WGS) entry which is preliminary data.</text>
</comment>
<dbReference type="InterPro" id="IPR006016">
    <property type="entry name" value="UspA"/>
</dbReference>
<evidence type="ECO:0000259" key="2">
    <source>
        <dbReference type="Pfam" id="PF00582"/>
    </source>
</evidence>
<feature type="compositionally biased region" description="Polar residues" evidence="1">
    <location>
        <begin position="74"/>
        <end position="84"/>
    </location>
</feature>
<dbReference type="CDD" id="cd23659">
    <property type="entry name" value="USP_At3g01520-like"/>
    <property type="match status" value="1"/>
</dbReference>
<dbReference type="STRING" id="2070753.A0A3A2ZHD0"/>
<protein>
    <submittedName>
        <fullName evidence="3">Universal stress protein</fullName>
    </submittedName>
</protein>
<organism evidence="3 4">
    <name type="scientific">Aspergillus sclerotialis</name>
    <dbReference type="NCBI Taxonomy" id="2070753"/>
    <lineage>
        <taxon>Eukaryota</taxon>
        <taxon>Fungi</taxon>
        <taxon>Dikarya</taxon>
        <taxon>Ascomycota</taxon>
        <taxon>Pezizomycotina</taxon>
        <taxon>Eurotiomycetes</taxon>
        <taxon>Eurotiomycetidae</taxon>
        <taxon>Eurotiales</taxon>
        <taxon>Aspergillaceae</taxon>
        <taxon>Aspergillus</taxon>
        <taxon>Aspergillus subgen. Polypaecilum</taxon>
    </lineage>
</organism>
<dbReference type="InterPro" id="IPR014729">
    <property type="entry name" value="Rossmann-like_a/b/a_fold"/>
</dbReference>
<feature type="region of interest" description="Disordered" evidence="1">
    <location>
        <begin position="255"/>
        <end position="348"/>
    </location>
</feature>
<dbReference type="InterPro" id="IPR006015">
    <property type="entry name" value="Universal_stress_UspA"/>
</dbReference>
<sequence>MSLEAALEEERREVVEILEGNSRRASVPPARTDRVPYQQPPVRSMLDPAPGPLPARHGSIAGIGVGVTPPSDRGTGTISLNEPASSPLRLSSVVSSPTSPERSPGDSAGIPSGGLDTVPGERNFAIDKSGTNARSDRQSDTQLSQEAGPPRYVTQTQERPPSRAIQGKNAMAAVMGGFDLKAIPTLSRGRDTTRRISPRGLSLDSKPSSAGRSLSPKGGRWLSPNPLNFAFRSGRLVTDKGKVIDKDSAYRHLTDDALSKSGGSLANLPRPASRQGSDNDGQADERLEKDMYDSENNPIETSEEEVDTSSSEDDPNNRLQRGGSKRSKRRSLDLGSSADDDGADSFKLKPPQSLLAAAEEERQMVENAVADSPKPTTRKQQSKKSSVHPRTSYDYSESTANTPFGSEDEAELSDIKKAQKLGILMSSVDNSIPNRAIRTIIRGDYNSMVDGTDGMRHRNRQYLVATDLSEESVYALEWTIGTILRDGDTMFAVYAMHEESNSSPSVQVGEGFKAAMDVANVVGTQTEETTRKPQSDASIAFPRTLLNFLGPGSDNKSESVDSRGMSKAEADRINAVETISQTCVRLLRKTLLQVRIAVEVIHCKSPKHLITEAIDGLEPTLVIVGARGTGALKGVLLGSFSNYLVSKSSVPVMVARKKLKKQTKAKKTNVRLSNNLTTPKKLALAKVD</sequence>
<feature type="compositionally biased region" description="Basic and acidic residues" evidence="1">
    <location>
        <begin position="283"/>
        <end position="292"/>
    </location>
</feature>
<evidence type="ECO:0000313" key="4">
    <source>
        <dbReference type="Proteomes" id="UP000266188"/>
    </source>
</evidence>